<sequence length="636" mass="72578">MFKFKKEKREVSPAVQSGKSTNPTSALGKGMRTIHDLFAPSGIDRSNESYLRVGNKYVRSFVMNGFPAMVSVGWLDPLYNYEGDMDVALYIEPADDRAALDELTAKITQFEAQYQIEMQKGNIKNITRLRHMIDQLYRQRERLEQNWENLFYIQIAVNLYADNEEELEKQTQKLDNRLKGRKMYLMPLFLRQDVGYKTALPFGVSHLPDMFRNFSSGALTACFPFYHSEISHDTGVFCGVNLATMTPVFIDFYDRSILNNGNMTVIGQAGSGKTFFVSLLTLRSALRGVRTVVIDPEGEYRPLTHALGGHYVSIAPDSPTKLNPFDLEEEELEDGTKEVKIKDKVADLLNLIGVMAGGLTPEQRSMVAHVLTELYLERGFSEHPRSLYVTEPYFDERTGEFYHDGMKKPMPTFSDFHEKLEQFAEQEQHEELKRLVNALRIFKKGGVYDLFDCHTSSDLSNLKDAPVLTFDVSRLEESVLRPIGMYVALSWTWEKFVKKNPKMKKRVVCDEAWMLMNRNMAGHEYTAQFLENAARRIRKRNGGLLVASQNFSEFANNEQGKAVLTNAKVKVLLGQDPTDIDAVQQVFKLSDGERNFLLSAKRGEMLIKMNTESSVVYALPFPFEKQLIEKAYAAKV</sequence>
<evidence type="ECO:0000313" key="5">
    <source>
        <dbReference type="Proteomes" id="UP000501421"/>
    </source>
</evidence>
<keyword evidence="5" id="KW-1185">Reference proteome</keyword>
<evidence type="ECO:0000256" key="1">
    <source>
        <dbReference type="SAM" id="Coils"/>
    </source>
</evidence>
<dbReference type="InterPro" id="IPR043964">
    <property type="entry name" value="P-loop_TraG"/>
</dbReference>
<dbReference type="Proteomes" id="UP000501421">
    <property type="component" value="Plasmid pGspE55-1"/>
</dbReference>
<dbReference type="InterPro" id="IPR027417">
    <property type="entry name" value="P-loop_NTPase"/>
</dbReference>
<name>A0A679FW28_9BACL</name>
<dbReference type="PANTHER" id="PTHR30121">
    <property type="entry name" value="UNCHARACTERIZED PROTEIN YJGR-RELATED"/>
    <property type="match status" value="1"/>
</dbReference>
<protein>
    <recommendedName>
        <fullName evidence="3">TraG P-loop domain-containing protein</fullName>
    </recommendedName>
</protein>
<feature type="region of interest" description="Disordered" evidence="2">
    <location>
        <begin position="1"/>
        <end position="26"/>
    </location>
</feature>
<geneLocation type="plasmid" evidence="4 5">
    <name>pGspE55-1</name>
</geneLocation>
<dbReference type="Gene3D" id="1.10.8.730">
    <property type="match status" value="1"/>
</dbReference>
<dbReference type="Pfam" id="PF19044">
    <property type="entry name" value="P-loop_TraG"/>
    <property type="match status" value="1"/>
</dbReference>
<dbReference type="InterPro" id="IPR051162">
    <property type="entry name" value="T4SS_component"/>
</dbReference>
<accession>A0A679FW28</accession>
<feature type="coiled-coil region" evidence="1">
    <location>
        <begin position="100"/>
        <end position="177"/>
    </location>
</feature>
<dbReference type="CDD" id="cd01127">
    <property type="entry name" value="TrwB_TraG_TraD_VirD4"/>
    <property type="match status" value="2"/>
</dbReference>
<dbReference type="AlphaFoldDB" id="A0A679FW28"/>
<feature type="domain" description="TraG P-loop" evidence="3">
    <location>
        <begin position="245"/>
        <end position="604"/>
    </location>
</feature>
<dbReference type="PANTHER" id="PTHR30121:SF6">
    <property type="entry name" value="SLR6007 PROTEIN"/>
    <property type="match status" value="1"/>
</dbReference>
<dbReference type="RefSeq" id="WP_172418883.1">
    <property type="nucleotide sequence ID" value="NZ_AP022558.1"/>
</dbReference>
<organism evidence="4 5">
    <name type="scientific">Geobacillus subterraneus</name>
    <dbReference type="NCBI Taxonomy" id="129338"/>
    <lineage>
        <taxon>Bacteria</taxon>
        <taxon>Bacillati</taxon>
        <taxon>Bacillota</taxon>
        <taxon>Bacilli</taxon>
        <taxon>Bacillales</taxon>
        <taxon>Anoxybacillaceae</taxon>
        <taxon>Geobacillus</taxon>
    </lineage>
</organism>
<gene>
    <name evidence="4" type="ORF">GsuE55_37380</name>
</gene>
<dbReference type="Gene3D" id="3.40.50.300">
    <property type="entry name" value="P-loop containing nucleotide triphosphate hydrolases"/>
    <property type="match status" value="1"/>
</dbReference>
<dbReference type="EMBL" id="AP022558">
    <property type="protein sequence ID" value="BBW98905.1"/>
    <property type="molecule type" value="Genomic_DNA"/>
</dbReference>
<keyword evidence="1" id="KW-0175">Coiled coil</keyword>
<dbReference type="SUPFAM" id="SSF52540">
    <property type="entry name" value="P-loop containing nucleoside triphosphate hydrolases"/>
    <property type="match status" value="1"/>
</dbReference>
<evidence type="ECO:0000313" key="4">
    <source>
        <dbReference type="EMBL" id="BBW98905.1"/>
    </source>
</evidence>
<proteinExistence type="predicted"/>
<keyword evidence="4" id="KW-0614">Plasmid</keyword>
<reference evidence="5" key="1">
    <citation type="journal article" date="2020" name="Microbiol. Resour. Announc.">
        <title>Complete Genome Sequence of Geobacillus sp. Strain E55-1, Isolated from Mine Geyser in Japan.</title>
        <authorList>
            <person name="Miyazaki K."/>
            <person name="Hase E."/>
            <person name="Tokito N."/>
        </authorList>
    </citation>
    <scope>NUCLEOTIDE SEQUENCE [LARGE SCALE GENOMIC DNA]</scope>
    <source>
        <strain evidence="5">E55-1</strain>
        <plasmid evidence="5">pGspE55-1</plasmid>
    </source>
</reference>
<feature type="compositionally biased region" description="Polar residues" evidence="2">
    <location>
        <begin position="14"/>
        <end position="25"/>
    </location>
</feature>
<evidence type="ECO:0000259" key="3">
    <source>
        <dbReference type="Pfam" id="PF19044"/>
    </source>
</evidence>
<evidence type="ECO:0000256" key="2">
    <source>
        <dbReference type="SAM" id="MobiDB-lite"/>
    </source>
</evidence>